<comment type="caution">
    <text evidence="2">The sequence shown here is derived from an EMBL/GenBank/DDBJ whole genome shotgun (WGS) entry which is preliminary data.</text>
</comment>
<reference evidence="2" key="1">
    <citation type="submission" date="2013-05" db="EMBL/GenBank/DDBJ databases">
        <title>Genome assembly of Cystobacter fuscus DSM 2262.</title>
        <authorList>
            <person name="Sharma G."/>
            <person name="Khatri I."/>
            <person name="Kaur C."/>
            <person name="Mayilraj S."/>
            <person name="Subramanian S."/>
        </authorList>
    </citation>
    <scope>NUCLEOTIDE SEQUENCE [LARGE SCALE GENOMIC DNA]</scope>
    <source>
        <strain evidence="2">DSM 2262</strain>
    </source>
</reference>
<evidence type="ECO:0000313" key="3">
    <source>
        <dbReference type="Proteomes" id="UP000011682"/>
    </source>
</evidence>
<sequence length="99" mass="10089">MPGERRLRTVPGHTGSFGRRDEGGGERLGGGIGERRGSCPGSGLGVEHAASWALGREDSGLSAARTGGAGRALHSRPLYRLGRRTASRLPPGALSAASS</sequence>
<accession>S9PB08</accession>
<proteinExistence type="predicted"/>
<evidence type="ECO:0000256" key="1">
    <source>
        <dbReference type="SAM" id="MobiDB-lite"/>
    </source>
</evidence>
<name>S9PB08_CYSF2</name>
<feature type="region of interest" description="Disordered" evidence="1">
    <location>
        <begin position="1"/>
        <end position="44"/>
    </location>
</feature>
<dbReference type="Proteomes" id="UP000011682">
    <property type="component" value="Unassembled WGS sequence"/>
</dbReference>
<dbReference type="AlphaFoldDB" id="S9PB08"/>
<dbReference type="EMBL" id="ANAH02000017">
    <property type="protein sequence ID" value="EPX59457.1"/>
    <property type="molecule type" value="Genomic_DNA"/>
</dbReference>
<gene>
    <name evidence="2" type="ORF">D187_002947</name>
</gene>
<protein>
    <submittedName>
        <fullName evidence="2">Uncharacterized protein</fullName>
    </submittedName>
</protein>
<organism evidence="2 3">
    <name type="scientific">Cystobacter fuscus (strain ATCC 25194 / DSM 2262 / NBRC 100088 / M29)</name>
    <dbReference type="NCBI Taxonomy" id="1242864"/>
    <lineage>
        <taxon>Bacteria</taxon>
        <taxon>Pseudomonadati</taxon>
        <taxon>Myxococcota</taxon>
        <taxon>Myxococcia</taxon>
        <taxon>Myxococcales</taxon>
        <taxon>Cystobacterineae</taxon>
        <taxon>Archangiaceae</taxon>
        <taxon>Cystobacter</taxon>
    </lineage>
</organism>
<evidence type="ECO:0000313" key="2">
    <source>
        <dbReference type="EMBL" id="EPX59457.1"/>
    </source>
</evidence>
<keyword evidence="3" id="KW-1185">Reference proteome</keyword>